<dbReference type="EMBL" id="BAABCY010000001">
    <property type="protein sequence ID" value="GAA3552482.1"/>
    <property type="molecule type" value="Genomic_DNA"/>
</dbReference>
<dbReference type="Gene3D" id="3.40.50.300">
    <property type="entry name" value="P-loop containing nucleotide triphosphate hydrolases"/>
    <property type="match status" value="1"/>
</dbReference>
<reference evidence="3" key="1">
    <citation type="journal article" date="2019" name="Int. J. Syst. Evol. Microbiol.">
        <title>The Global Catalogue of Microorganisms (GCM) 10K type strain sequencing project: providing services to taxonomists for standard genome sequencing and annotation.</title>
        <authorList>
            <consortium name="The Broad Institute Genomics Platform"/>
            <consortium name="The Broad Institute Genome Sequencing Center for Infectious Disease"/>
            <person name="Wu L."/>
            <person name="Ma J."/>
        </authorList>
    </citation>
    <scope>NUCLEOTIDE SEQUENCE [LARGE SCALE GENOMIC DNA]</scope>
    <source>
        <strain evidence="3">JCM 17111</strain>
    </source>
</reference>
<proteinExistence type="predicted"/>
<keyword evidence="2" id="KW-0547">Nucleotide-binding</keyword>
<evidence type="ECO:0000313" key="3">
    <source>
        <dbReference type="Proteomes" id="UP001500954"/>
    </source>
</evidence>
<evidence type="ECO:0000313" key="2">
    <source>
        <dbReference type="EMBL" id="GAA3552482.1"/>
    </source>
</evidence>
<organism evidence="2 3">
    <name type="scientific">Snuella lapsa</name>
    <dbReference type="NCBI Taxonomy" id="870481"/>
    <lineage>
        <taxon>Bacteria</taxon>
        <taxon>Pseudomonadati</taxon>
        <taxon>Bacteroidota</taxon>
        <taxon>Flavobacteriia</taxon>
        <taxon>Flavobacteriales</taxon>
        <taxon>Flavobacteriaceae</taxon>
        <taxon>Snuella</taxon>
    </lineage>
</organism>
<gene>
    <name evidence="2" type="ORF">GCM10022395_00110</name>
</gene>
<dbReference type="GO" id="GO:0005524">
    <property type="term" value="F:ATP binding"/>
    <property type="evidence" value="ECO:0007669"/>
    <property type="project" value="UniProtKB-KW"/>
</dbReference>
<dbReference type="RefSeq" id="WP_345003625.1">
    <property type="nucleotide sequence ID" value="NZ_BAABCY010000001.1"/>
</dbReference>
<accession>A0ABP6WQG2</accession>
<sequence>MKTKRIIITGGPGTGKSTIINELMKRGYTCLEEISRELTQKAKEEGIEQLFLSDPLLFSERLLKGRRQQYEVAENFQKEYVFFDRGVPDILAYMDYIGSDYPKHFIETCKRSIYDEVFILRPWEAIYTRDKERYENFDQALVIHEHLINTYNTYNYALHDVPLDTVAMRTDYILNILDKL</sequence>
<protein>
    <submittedName>
        <fullName evidence="2">ATP-binding protein</fullName>
    </submittedName>
</protein>
<dbReference type="Proteomes" id="UP001500954">
    <property type="component" value="Unassembled WGS sequence"/>
</dbReference>
<evidence type="ECO:0000259" key="1">
    <source>
        <dbReference type="Pfam" id="PF13521"/>
    </source>
</evidence>
<dbReference type="InterPro" id="IPR027417">
    <property type="entry name" value="P-loop_NTPase"/>
</dbReference>
<keyword evidence="3" id="KW-1185">Reference proteome</keyword>
<dbReference type="SUPFAM" id="SSF52540">
    <property type="entry name" value="P-loop containing nucleoside triphosphate hydrolases"/>
    <property type="match status" value="1"/>
</dbReference>
<keyword evidence="2" id="KW-0067">ATP-binding</keyword>
<dbReference type="Pfam" id="PF13521">
    <property type="entry name" value="AAA_28"/>
    <property type="match status" value="1"/>
</dbReference>
<feature type="domain" description="NadR/Ttd14 AAA" evidence="1">
    <location>
        <begin position="5"/>
        <end position="167"/>
    </location>
</feature>
<comment type="caution">
    <text evidence="2">The sequence shown here is derived from an EMBL/GenBank/DDBJ whole genome shotgun (WGS) entry which is preliminary data.</text>
</comment>
<name>A0ABP6WQG2_9FLAO</name>
<dbReference type="InterPro" id="IPR038727">
    <property type="entry name" value="NadR/Ttd14_AAA_dom"/>
</dbReference>